<dbReference type="GO" id="GO:0016075">
    <property type="term" value="P:rRNA catabolic process"/>
    <property type="evidence" value="ECO:0007669"/>
    <property type="project" value="TreeGrafter"/>
</dbReference>
<gene>
    <name evidence="3" type="ORF">FYJ64_10945</name>
</gene>
<evidence type="ECO:0000256" key="2">
    <source>
        <dbReference type="ARBA" id="ARBA00022649"/>
    </source>
</evidence>
<dbReference type="Proteomes" id="UP000474676">
    <property type="component" value="Unassembled WGS sequence"/>
</dbReference>
<dbReference type="EMBL" id="VUMZ01000017">
    <property type="protein sequence ID" value="MST52808.1"/>
    <property type="molecule type" value="Genomic_DNA"/>
</dbReference>
<dbReference type="InterPro" id="IPR011067">
    <property type="entry name" value="Plasmid_toxin/cell-grow_inhib"/>
</dbReference>
<evidence type="ECO:0000256" key="1">
    <source>
        <dbReference type="ARBA" id="ARBA00007521"/>
    </source>
</evidence>
<comment type="similarity">
    <text evidence="1">Belongs to the PemK/MazF family.</text>
</comment>
<dbReference type="AlphaFoldDB" id="A0A6L5Y8N3"/>
<keyword evidence="4" id="KW-1185">Reference proteome</keyword>
<dbReference type="PANTHER" id="PTHR33988:SF2">
    <property type="entry name" value="ENDORIBONUCLEASE MAZF"/>
    <property type="match status" value="1"/>
</dbReference>
<dbReference type="GO" id="GO:0003677">
    <property type="term" value="F:DNA binding"/>
    <property type="evidence" value="ECO:0007669"/>
    <property type="project" value="InterPro"/>
</dbReference>
<proteinExistence type="inferred from homology"/>
<dbReference type="Gene3D" id="2.30.30.110">
    <property type="match status" value="1"/>
</dbReference>
<evidence type="ECO:0000313" key="3">
    <source>
        <dbReference type="EMBL" id="MST52808.1"/>
    </source>
</evidence>
<dbReference type="GO" id="GO:0006402">
    <property type="term" value="P:mRNA catabolic process"/>
    <property type="evidence" value="ECO:0007669"/>
    <property type="project" value="TreeGrafter"/>
</dbReference>
<organism evidence="3 4">
    <name type="scientific">Hornefia butyriciproducens</name>
    <dbReference type="NCBI Taxonomy" id="2652293"/>
    <lineage>
        <taxon>Bacteria</taxon>
        <taxon>Bacillati</taxon>
        <taxon>Bacillota</taxon>
        <taxon>Clostridia</taxon>
        <taxon>Peptostreptococcales</taxon>
        <taxon>Anaerovoracaceae</taxon>
        <taxon>Hornefia</taxon>
    </lineage>
</organism>
<evidence type="ECO:0000313" key="4">
    <source>
        <dbReference type="Proteomes" id="UP000474676"/>
    </source>
</evidence>
<sequence length="159" mass="18330">MKTLFCAAIAGLYIVNSYRIRETMCIRTAEKEVKRMNVRRVRRGDIYYVDLPEELAGSEQSGRRPAVITQSNWLNVSSPNVIIACLTSQIKNPNMECHFVLPLLKGLPLQTMVLGEQRYTISKERLLEFRCHLGRKLMRKVTRAIRAAEREDYDGMPLV</sequence>
<dbReference type="PANTHER" id="PTHR33988">
    <property type="entry name" value="ENDORIBONUCLEASE MAZF-RELATED"/>
    <property type="match status" value="1"/>
</dbReference>
<dbReference type="Pfam" id="PF02452">
    <property type="entry name" value="PemK_toxin"/>
    <property type="match status" value="1"/>
</dbReference>
<protein>
    <submittedName>
        <fullName evidence="3">Type II toxin-antitoxin system PemK/MazF family toxin</fullName>
    </submittedName>
</protein>
<accession>A0A6L5Y8N3</accession>
<dbReference type="GO" id="GO:0004521">
    <property type="term" value="F:RNA endonuclease activity"/>
    <property type="evidence" value="ECO:0007669"/>
    <property type="project" value="TreeGrafter"/>
</dbReference>
<reference evidence="3 4" key="1">
    <citation type="submission" date="2019-08" db="EMBL/GenBank/DDBJ databases">
        <title>In-depth cultivation of the pig gut microbiome towards novel bacterial diversity and tailored functional studies.</title>
        <authorList>
            <person name="Wylensek D."/>
            <person name="Hitch T.C.A."/>
            <person name="Clavel T."/>
        </authorList>
    </citation>
    <scope>NUCLEOTIDE SEQUENCE [LARGE SCALE GENOMIC DNA]</scope>
    <source>
        <strain evidence="3 4">WCA-MUC-591-APC-3H</strain>
    </source>
</reference>
<dbReference type="InterPro" id="IPR003477">
    <property type="entry name" value="PemK-like"/>
</dbReference>
<comment type="caution">
    <text evidence="3">The sequence shown here is derived from an EMBL/GenBank/DDBJ whole genome shotgun (WGS) entry which is preliminary data.</text>
</comment>
<dbReference type="SUPFAM" id="SSF50118">
    <property type="entry name" value="Cell growth inhibitor/plasmid maintenance toxic component"/>
    <property type="match status" value="1"/>
</dbReference>
<keyword evidence="2" id="KW-1277">Toxin-antitoxin system</keyword>
<name>A0A6L5Y8N3_9FIRM</name>